<accession>A0A1F7XLC1</accession>
<sequence length="259" mass="30773">MKIRKQKDPVKQKFYQKIYMDNVFKSRFRDGSKTFYKESLIGNFMEYYTLKEAVSLLPFKVKNKTVLSICCGDGAEGEYLYKLGAKVTVSDFSLEAVKAAKRRCKYLRGVVADAENLPFRDKSFDLVIVRHGLHHIPYPYKGLLEMNRISKRGFVFIEAQRNFITKILIKLNLALEYEESGNFVYRFTRDEIRKFMRDIKIPNYKISTSWVYHFDFLTQHIYPYFNNKISFSFFTFFFYLFNFIFGYFGNSLVVVAIKE</sequence>
<dbReference type="AlphaFoldDB" id="A0A1F7XLC1"/>
<name>A0A1F7XLC1_9BACT</name>
<keyword evidence="1" id="KW-1133">Transmembrane helix</keyword>
<evidence type="ECO:0000313" key="3">
    <source>
        <dbReference type="EMBL" id="OGM15579.1"/>
    </source>
</evidence>
<dbReference type="InterPro" id="IPR013216">
    <property type="entry name" value="Methyltransf_11"/>
</dbReference>
<keyword evidence="1" id="KW-0472">Membrane</keyword>
<dbReference type="InterPro" id="IPR029063">
    <property type="entry name" value="SAM-dependent_MTases_sf"/>
</dbReference>
<dbReference type="Pfam" id="PF08241">
    <property type="entry name" value="Methyltransf_11"/>
    <property type="match status" value="1"/>
</dbReference>
<dbReference type="Proteomes" id="UP000177382">
    <property type="component" value="Unassembled WGS sequence"/>
</dbReference>
<feature type="domain" description="Methyltransferase type 11" evidence="2">
    <location>
        <begin position="67"/>
        <end position="153"/>
    </location>
</feature>
<reference evidence="3 4" key="1">
    <citation type="journal article" date="2016" name="Nat. Commun.">
        <title>Thousands of microbial genomes shed light on interconnected biogeochemical processes in an aquifer system.</title>
        <authorList>
            <person name="Anantharaman K."/>
            <person name="Brown C.T."/>
            <person name="Hug L.A."/>
            <person name="Sharon I."/>
            <person name="Castelle C.J."/>
            <person name="Probst A.J."/>
            <person name="Thomas B.C."/>
            <person name="Singh A."/>
            <person name="Wilkins M.J."/>
            <person name="Karaoz U."/>
            <person name="Brodie E.L."/>
            <person name="Williams K.H."/>
            <person name="Hubbard S.S."/>
            <person name="Banfield J.F."/>
        </authorList>
    </citation>
    <scope>NUCLEOTIDE SEQUENCE [LARGE SCALE GENOMIC DNA]</scope>
</reference>
<dbReference type="PANTHER" id="PTHR43591">
    <property type="entry name" value="METHYLTRANSFERASE"/>
    <property type="match status" value="1"/>
</dbReference>
<evidence type="ECO:0000259" key="2">
    <source>
        <dbReference type="Pfam" id="PF08241"/>
    </source>
</evidence>
<dbReference type="Gene3D" id="3.40.50.150">
    <property type="entry name" value="Vaccinia Virus protein VP39"/>
    <property type="match status" value="1"/>
</dbReference>
<dbReference type="SUPFAM" id="SSF53335">
    <property type="entry name" value="S-adenosyl-L-methionine-dependent methyltransferases"/>
    <property type="match status" value="1"/>
</dbReference>
<evidence type="ECO:0000256" key="1">
    <source>
        <dbReference type="SAM" id="Phobius"/>
    </source>
</evidence>
<organism evidence="3 4">
    <name type="scientific">Candidatus Woesebacteria bacterium RBG_16_42_24</name>
    <dbReference type="NCBI Taxonomy" id="1802485"/>
    <lineage>
        <taxon>Bacteria</taxon>
        <taxon>Candidatus Woeseibacteriota</taxon>
    </lineage>
</organism>
<dbReference type="STRING" id="1802485.A2V97_00855"/>
<keyword evidence="1" id="KW-0812">Transmembrane</keyword>
<proteinExistence type="predicted"/>
<dbReference type="CDD" id="cd02440">
    <property type="entry name" value="AdoMet_MTases"/>
    <property type="match status" value="1"/>
</dbReference>
<protein>
    <recommendedName>
        <fullName evidence="2">Methyltransferase type 11 domain-containing protein</fullName>
    </recommendedName>
</protein>
<gene>
    <name evidence="3" type="ORF">A2V97_00855</name>
</gene>
<evidence type="ECO:0000313" key="4">
    <source>
        <dbReference type="Proteomes" id="UP000177382"/>
    </source>
</evidence>
<dbReference type="GO" id="GO:0008757">
    <property type="term" value="F:S-adenosylmethionine-dependent methyltransferase activity"/>
    <property type="evidence" value="ECO:0007669"/>
    <property type="project" value="InterPro"/>
</dbReference>
<comment type="caution">
    <text evidence="3">The sequence shown here is derived from an EMBL/GenBank/DDBJ whole genome shotgun (WGS) entry which is preliminary data.</text>
</comment>
<feature type="transmembrane region" description="Helical" evidence="1">
    <location>
        <begin position="236"/>
        <end position="257"/>
    </location>
</feature>
<dbReference type="EMBL" id="MGFX01000002">
    <property type="protein sequence ID" value="OGM15579.1"/>
    <property type="molecule type" value="Genomic_DNA"/>
</dbReference>